<dbReference type="InterPro" id="IPR036865">
    <property type="entry name" value="CRAL-TRIO_dom_sf"/>
</dbReference>
<accession>A0A8R2HMX5</accession>
<evidence type="ECO:0000313" key="3">
    <source>
        <dbReference type="Proteomes" id="UP000005204"/>
    </source>
</evidence>
<dbReference type="PRINTS" id="PR00180">
    <property type="entry name" value="CRETINALDHBP"/>
</dbReference>
<dbReference type="EnsemblMetazoa" id="XM_021349716.2">
    <property type="protein sequence ID" value="XP_021205391.1"/>
    <property type="gene ID" value="LOC101736986"/>
</dbReference>
<evidence type="ECO:0000259" key="1">
    <source>
        <dbReference type="PROSITE" id="PS50191"/>
    </source>
</evidence>
<dbReference type="PROSITE" id="PS50191">
    <property type="entry name" value="CRAL_TRIO"/>
    <property type="match status" value="1"/>
</dbReference>
<dbReference type="GO" id="GO:0016020">
    <property type="term" value="C:membrane"/>
    <property type="evidence" value="ECO:0007669"/>
    <property type="project" value="TreeGrafter"/>
</dbReference>
<dbReference type="GO" id="GO:1902936">
    <property type="term" value="F:phosphatidylinositol bisphosphate binding"/>
    <property type="evidence" value="ECO:0007669"/>
    <property type="project" value="TreeGrafter"/>
</dbReference>
<dbReference type="Pfam" id="PF00650">
    <property type="entry name" value="CRAL_TRIO"/>
    <property type="match status" value="1"/>
</dbReference>
<dbReference type="InterPro" id="IPR036273">
    <property type="entry name" value="CRAL/TRIO_N_dom_sf"/>
</dbReference>
<feature type="domain" description="CRAL-TRIO" evidence="1">
    <location>
        <begin position="96"/>
        <end position="258"/>
    </location>
</feature>
<dbReference type="PANTHER" id="PTHR10174:SF222">
    <property type="entry name" value="GH10083P-RELATED"/>
    <property type="match status" value="1"/>
</dbReference>
<keyword evidence="3" id="KW-1185">Reference proteome</keyword>
<dbReference type="PANTHER" id="PTHR10174">
    <property type="entry name" value="ALPHA-TOCOPHEROL TRANSFER PROTEIN-RELATED"/>
    <property type="match status" value="1"/>
</dbReference>
<reference evidence="2" key="2">
    <citation type="submission" date="2022-06" db="UniProtKB">
        <authorList>
            <consortium name="EnsemblMetazoa"/>
        </authorList>
    </citation>
    <scope>IDENTIFICATION</scope>
    <source>
        <strain evidence="2">p50T (Dazao)</strain>
    </source>
</reference>
<reference evidence="3" key="1">
    <citation type="journal article" date="2008" name="Insect Biochem. Mol. Biol.">
        <title>The genome of a lepidopteran model insect, the silkworm Bombyx mori.</title>
        <authorList>
            <consortium name="International Silkworm Genome Consortium"/>
        </authorList>
    </citation>
    <scope>NUCLEOTIDE SEQUENCE [LARGE SCALE GENOMIC DNA]</scope>
    <source>
        <strain evidence="3">p50T</strain>
    </source>
</reference>
<dbReference type="Gene3D" id="3.40.525.10">
    <property type="entry name" value="CRAL-TRIO lipid binding domain"/>
    <property type="match status" value="1"/>
</dbReference>
<dbReference type="CDD" id="cd00170">
    <property type="entry name" value="SEC14"/>
    <property type="match status" value="1"/>
</dbReference>
<dbReference type="SUPFAM" id="SSF46938">
    <property type="entry name" value="CRAL/TRIO N-terminal domain"/>
    <property type="match status" value="1"/>
</dbReference>
<evidence type="ECO:0000313" key="2">
    <source>
        <dbReference type="EnsemblMetazoa" id="XP_021205391.1"/>
    </source>
</evidence>
<dbReference type="AlphaFoldDB" id="A0A8R2HMX5"/>
<sequence length="312" mass="36466">MDNIPEHRILKFKPNTLEEVRRMHSLDKKRMAESVEVLENWIKKQDHLMKKDFSREYLERTIITCKGSVERAKQQIDKMCTLRTLLPNFFTKLDLQTDLKAVTEKALLLPLPKMTKNFERIFIVKLNVKDLLPSDIIDYFRLSMVMVECLKAHDYVNGFIVINDYREVNLMDVMTKMNLSELQQFMTILIEGYGARLLGLYIITTSKVVDLFIKTLKQFIKPKVASRLHAISSVEDIYAIVDKTILPIDYGGEEKPVNELIHDWLEELGSEEHQDYMRMMSAAGTDESRRKLDKFNEEYLGMAGTFRTINVD</sequence>
<dbReference type="InterPro" id="IPR001251">
    <property type="entry name" value="CRAL-TRIO_dom"/>
</dbReference>
<dbReference type="SUPFAM" id="SSF52087">
    <property type="entry name" value="CRAL/TRIO domain"/>
    <property type="match status" value="1"/>
</dbReference>
<protein>
    <recommendedName>
        <fullName evidence="1">CRAL-TRIO domain-containing protein</fullName>
    </recommendedName>
</protein>
<dbReference type="RefSeq" id="XP_021205391.1">
    <property type="nucleotide sequence ID" value="XM_021349716.3"/>
</dbReference>
<organism evidence="2 3">
    <name type="scientific">Bombyx mori</name>
    <name type="common">Silk moth</name>
    <dbReference type="NCBI Taxonomy" id="7091"/>
    <lineage>
        <taxon>Eukaryota</taxon>
        <taxon>Metazoa</taxon>
        <taxon>Ecdysozoa</taxon>
        <taxon>Arthropoda</taxon>
        <taxon>Hexapoda</taxon>
        <taxon>Insecta</taxon>
        <taxon>Pterygota</taxon>
        <taxon>Neoptera</taxon>
        <taxon>Endopterygota</taxon>
        <taxon>Lepidoptera</taxon>
        <taxon>Glossata</taxon>
        <taxon>Ditrysia</taxon>
        <taxon>Bombycoidea</taxon>
        <taxon>Bombycidae</taxon>
        <taxon>Bombycinae</taxon>
        <taxon>Bombyx</taxon>
    </lineage>
</organism>
<name>A0A8R2HMX5_BOMMO</name>
<dbReference type="Proteomes" id="UP000005204">
    <property type="component" value="Unassembled WGS sequence"/>
</dbReference>
<dbReference type="GeneID" id="101736986"/>
<proteinExistence type="predicted"/>
<dbReference type="KEGG" id="bmor:101736986"/>